<dbReference type="PROSITE" id="PS51257">
    <property type="entry name" value="PROKAR_LIPOPROTEIN"/>
    <property type="match status" value="1"/>
</dbReference>
<evidence type="ECO:0000256" key="1">
    <source>
        <dbReference type="SAM" id="MobiDB-lite"/>
    </source>
</evidence>
<comment type="caution">
    <text evidence="2">The sequence shown here is derived from an EMBL/GenBank/DDBJ whole genome shotgun (WGS) entry which is preliminary data.</text>
</comment>
<evidence type="ECO:0000313" key="2">
    <source>
        <dbReference type="EMBL" id="KAF1688543.1"/>
    </source>
</evidence>
<dbReference type="OrthoDB" id="5193828at2"/>
<accession>A0A921NUR8</accession>
<name>A0A921NUR8_9GAMM</name>
<dbReference type="RefSeq" id="WP_162124789.1">
    <property type="nucleotide sequence ID" value="NZ_PDWK01000045.1"/>
</dbReference>
<dbReference type="AlphaFoldDB" id="A0A921NUR8"/>
<feature type="region of interest" description="Disordered" evidence="1">
    <location>
        <begin position="44"/>
        <end position="69"/>
    </location>
</feature>
<protein>
    <recommendedName>
        <fullName evidence="4">Lectin</fullName>
    </recommendedName>
</protein>
<reference evidence="2" key="1">
    <citation type="submission" date="2017-10" db="EMBL/GenBank/DDBJ databases">
        <title>Whole genome sequencing of members of genus Pseudoxanthomonas.</title>
        <authorList>
            <person name="Kumar S."/>
            <person name="Bansal K."/>
            <person name="Kaur A."/>
            <person name="Patil P."/>
            <person name="Sharma S."/>
            <person name="Patil P.B."/>
        </authorList>
    </citation>
    <scope>NUCLEOTIDE SEQUENCE</scope>
    <source>
        <strain evidence="2">DSM 22914</strain>
    </source>
</reference>
<dbReference type="EMBL" id="PDWK01000045">
    <property type="protein sequence ID" value="KAF1688543.1"/>
    <property type="molecule type" value="Genomic_DNA"/>
</dbReference>
<organism evidence="2 3">
    <name type="scientific">Pseudoxanthomonas taiwanensis</name>
    <dbReference type="NCBI Taxonomy" id="176598"/>
    <lineage>
        <taxon>Bacteria</taxon>
        <taxon>Pseudomonadati</taxon>
        <taxon>Pseudomonadota</taxon>
        <taxon>Gammaproteobacteria</taxon>
        <taxon>Lysobacterales</taxon>
        <taxon>Lysobacteraceae</taxon>
        <taxon>Pseudoxanthomonas</taxon>
    </lineage>
</organism>
<keyword evidence="3" id="KW-1185">Reference proteome</keyword>
<gene>
    <name evidence="2" type="ORF">CR938_09550</name>
</gene>
<evidence type="ECO:0008006" key="4">
    <source>
        <dbReference type="Google" id="ProtNLM"/>
    </source>
</evidence>
<evidence type="ECO:0000313" key="3">
    <source>
        <dbReference type="Proteomes" id="UP000717981"/>
    </source>
</evidence>
<dbReference type="Proteomes" id="UP000717981">
    <property type="component" value="Unassembled WGS sequence"/>
</dbReference>
<sequence>MAARTPDICLLTLALILVACQRPPMDNAGAETVPAAVQPGGLDAEAGDGWHAHDEAGDPGEPVPPATAPGAAAALHAADLAAFVPVPFGAGEQALRAAWGRPLAGGGADGGCHYLFAQPRPPTGYGLAFMVEDGRFVRVDVDDPTVTAPGGGRVGMEAAAVAALYPGRVETRPHKYTPGAAYLRVATPGTGGVLLFETGADGRVQAWRIGVPPQVDYVEGCG</sequence>
<proteinExistence type="predicted"/>